<feature type="signal peptide" evidence="1">
    <location>
        <begin position="1"/>
        <end position="17"/>
    </location>
</feature>
<evidence type="ECO:0000313" key="3">
    <source>
        <dbReference type="Proteomes" id="UP001570417"/>
    </source>
</evidence>
<dbReference type="EMBL" id="JBFRUW010000023">
    <property type="protein sequence ID" value="MFA0568440.1"/>
    <property type="molecule type" value="Genomic_DNA"/>
</dbReference>
<protein>
    <submittedName>
        <fullName evidence="2">Uncharacterized protein</fullName>
    </submittedName>
</protein>
<evidence type="ECO:0000313" key="2">
    <source>
        <dbReference type="EMBL" id="MFA0568440.1"/>
    </source>
</evidence>
<name>A0ABV4NAT2_9VIBR</name>
<reference evidence="2 3" key="1">
    <citation type="journal article" date="2024" name="ISME J.">
        <title>Tailless and filamentous prophages are predominant in marine Vibrio.</title>
        <authorList>
            <person name="Steensen K."/>
            <person name="Seneca J."/>
            <person name="Bartlau N."/>
            <person name="Yu X.A."/>
            <person name="Hussain F.A."/>
            <person name="Polz M.F."/>
        </authorList>
    </citation>
    <scope>NUCLEOTIDE SEQUENCE [LARGE SCALE GENOMIC DNA]</scope>
    <source>
        <strain evidence="2 3">10N.222.51.A1</strain>
    </source>
</reference>
<gene>
    <name evidence="2" type="ORF">AB4566_09135</name>
</gene>
<evidence type="ECO:0000256" key="1">
    <source>
        <dbReference type="SAM" id="SignalP"/>
    </source>
</evidence>
<dbReference type="Proteomes" id="UP001570417">
    <property type="component" value="Unassembled WGS sequence"/>
</dbReference>
<organism evidence="2 3">
    <name type="scientific">Vibrio gallaecicus</name>
    <dbReference type="NCBI Taxonomy" id="552386"/>
    <lineage>
        <taxon>Bacteria</taxon>
        <taxon>Pseudomonadati</taxon>
        <taxon>Pseudomonadota</taxon>
        <taxon>Gammaproteobacteria</taxon>
        <taxon>Vibrionales</taxon>
        <taxon>Vibrionaceae</taxon>
        <taxon>Vibrio</taxon>
    </lineage>
</organism>
<proteinExistence type="predicted"/>
<accession>A0ABV4NAT2</accession>
<feature type="chain" id="PRO_5045808182" evidence="1">
    <location>
        <begin position="18"/>
        <end position="134"/>
    </location>
</feature>
<comment type="caution">
    <text evidence="2">The sequence shown here is derived from an EMBL/GenBank/DDBJ whole genome shotgun (WGS) entry which is preliminary data.</text>
</comment>
<keyword evidence="3" id="KW-1185">Reference proteome</keyword>
<dbReference type="RefSeq" id="WP_372265914.1">
    <property type="nucleotide sequence ID" value="NZ_JBFRUW010000023.1"/>
</dbReference>
<sequence length="134" mass="14735">MKFLMLLSVLFSTNAISADGSTNVTEEDHQEFQMLNQGSSNRQEANSISDDSRDFQLFGYKPLKIEPHLESQAICESIVCESIKEAESVPVIGDVPKREGNKTIEALTSAIYIAGEIGLADNRAEPDPETPIFD</sequence>
<keyword evidence="1" id="KW-0732">Signal</keyword>